<gene>
    <name evidence="2" type="ORF">OLX77_10310</name>
</gene>
<accession>A0A9X4MIK7</accession>
<dbReference type="Pfam" id="PF13801">
    <property type="entry name" value="Metal_resist"/>
    <property type="match status" value="1"/>
</dbReference>
<protein>
    <submittedName>
        <fullName evidence="2">Periplasmic heavy metal sensor</fullName>
    </submittedName>
</protein>
<proteinExistence type="predicted"/>
<evidence type="ECO:0000256" key="1">
    <source>
        <dbReference type="SAM" id="SignalP"/>
    </source>
</evidence>
<dbReference type="Gene3D" id="1.20.120.1490">
    <property type="match status" value="1"/>
</dbReference>
<keyword evidence="1" id="KW-0732">Signal</keyword>
<reference evidence="2" key="1">
    <citation type="journal article" date="2022" name="bioRxiv">
        <title>Thiovibrio frasassiensisgen. nov., sp. nov., an autotrophic, elemental sulfur disproportionating bacterium isolated from sulfidic karst sediment, and proposal of Thiovibrionaceae fam. nov.</title>
        <authorList>
            <person name="Aronson H."/>
            <person name="Thomas C."/>
            <person name="Bhattacharyya M."/>
            <person name="Eckstein S."/>
            <person name="Jensen S."/>
            <person name="Barco R."/>
            <person name="Macalady J."/>
            <person name="Amend J."/>
        </authorList>
    </citation>
    <scope>NUCLEOTIDE SEQUENCE</scope>
    <source>
        <strain evidence="2">RS19-109</strain>
    </source>
</reference>
<evidence type="ECO:0000313" key="3">
    <source>
        <dbReference type="Proteomes" id="UP001154240"/>
    </source>
</evidence>
<evidence type="ECO:0000313" key="2">
    <source>
        <dbReference type="EMBL" id="MDG4476545.1"/>
    </source>
</evidence>
<comment type="caution">
    <text evidence="2">The sequence shown here is derived from an EMBL/GenBank/DDBJ whole genome shotgun (WGS) entry which is preliminary data.</text>
</comment>
<sequence length="145" mass="15274">MKKTLLTVAAIATIGLAGYQFAEAQPMGAGAGMGPGVGMMAGQGQGQVQMSEEALKAREKFFSETTELRKKMFSKRTELDAVLSGEKPDEKKAAKLSEELFDIRNEMHKKAQEAGLAGAGFGPGLCGGPGGGQGMGYGPHHRSWR</sequence>
<feature type="chain" id="PRO_5040876053" evidence="1">
    <location>
        <begin position="25"/>
        <end position="145"/>
    </location>
</feature>
<reference evidence="2" key="2">
    <citation type="submission" date="2022-10" db="EMBL/GenBank/DDBJ databases">
        <authorList>
            <person name="Aronson H.S."/>
        </authorList>
    </citation>
    <scope>NUCLEOTIDE SEQUENCE</scope>
    <source>
        <strain evidence="2">RS19-109</strain>
    </source>
</reference>
<dbReference type="RefSeq" id="WP_307633512.1">
    <property type="nucleotide sequence ID" value="NZ_JAPHEH010000001.1"/>
</dbReference>
<dbReference type="Proteomes" id="UP001154240">
    <property type="component" value="Unassembled WGS sequence"/>
</dbReference>
<keyword evidence="3" id="KW-1185">Reference proteome</keyword>
<name>A0A9X4MIK7_9BACT</name>
<dbReference type="AlphaFoldDB" id="A0A9X4MIK7"/>
<feature type="signal peptide" evidence="1">
    <location>
        <begin position="1"/>
        <end position="24"/>
    </location>
</feature>
<dbReference type="InterPro" id="IPR025961">
    <property type="entry name" value="Metal_resist"/>
</dbReference>
<dbReference type="EMBL" id="JAPHEH010000001">
    <property type="protein sequence ID" value="MDG4476545.1"/>
    <property type="molecule type" value="Genomic_DNA"/>
</dbReference>
<organism evidence="2 3">
    <name type="scientific">Thiovibrio frasassiensis</name>
    <dbReference type="NCBI Taxonomy" id="2984131"/>
    <lineage>
        <taxon>Bacteria</taxon>
        <taxon>Pseudomonadati</taxon>
        <taxon>Thermodesulfobacteriota</taxon>
        <taxon>Desulfobulbia</taxon>
        <taxon>Desulfobulbales</taxon>
        <taxon>Thiovibrionaceae</taxon>
        <taxon>Thiovibrio</taxon>
    </lineage>
</organism>